<gene>
    <name evidence="3" type="primary">Uhera</name>
</gene>
<keyword evidence="3" id="KW-0378">Hydrolase</keyword>
<feature type="region of interest" description="Disordered" evidence="1">
    <location>
        <begin position="199"/>
        <end position="239"/>
    </location>
</feature>
<dbReference type="InterPro" id="IPR014001">
    <property type="entry name" value="Helicase_ATP-bd"/>
</dbReference>
<keyword evidence="3" id="KW-0347">Helicase</keyword>
<proteinExistence type="predicted"/>
<organism evidence="3">
    <name type="scientific">Podospora anserina</name>
    <name type="common">Pleurage anserina</name>
    <dbReference type="NCBI Taxonomy" id="2587412"/>
    <lineage>
        <taxon>Eukaryota</taxon>
        <taxon>Fungi</taxon>
        <taxon>Dikarya</taxon>
        <taxon>Ascomycota</taxon>
        <taxon>Pezizomycotina</taxon>
        <taxon>Sordariomycetes</taxon>
        <taxon>Sordariomycetidae</taxon>
        <taxon>Sordariales</taxon>
        <taxon>Podosporaceae</taxon>
        <taxon>Podospora</taxon>
    </lineage>
</organism>
<feature type="region of interest" description="Disordered" evidence="1">
    <location>
        <begin position="272"/>
        <end position="292"/>
    </location>
</feature>
<dbReference type="SMART" id="SM00487">
    <property type="entry name" value="DEXDc"/>
    <property type="match status" value="1"/>
</dbReference>
<evidence type="ECO:0000259" key="2">
    <source>
        <dbReference type="SMART" id="SM00487"/>
    </source>
</evidence>
<feature type="domain" description="Helicase ATP-binding" evidence="2">
    <location>
        <begin position="374"/>
        <end position="705"/>
    </location>
</feature>
<protein>
    <submittedName>
        <fullName evidence="3">Putative helicase</fullName>
    </submittedName>
</protein>
<dbReference type="AlphaFoldDB" id="A0A896WC27"/>
<dbReference type="PANTHER" id="PTHR45629">
    <property type="entry name" value="SNF2/RAD54 FAMILY MEMBER"/>
    <property type="match status" value="1"/>
</dbReference>
<sequence>MDDRSGGEGTKRPAPSLCLIDTDTTITKRRRMTLEYLHQRPLTGGKCVNLRDVQVLLRQDGSRQTLYTDIVAHWATDYATATTDGRLQPEHIDCDKMFRDLKLYAGIQEHSDAEVKSQVLAAYVESAAGSSDHEDYVRDDESQDSSIASGRYDIRTAGDLRVLFLHLSKCAAARWDGSPDLPLLELVVRNVEAATTETGPAANVAEVDKVAAPTADRDKEEPPSPQYEPDQPPTPQDITPIYATAINEDGNDVAEDVDNIYGNISESVSEAAKTGCEFSDNTEGKQQDSDDNSVVFISERSLALTDNDQASPGSYDSEADSEYGTAASVANSLQSLSAALCTIDDTERWEATCRLFCHNQAHTAHDQGAKLLGTKRRLRPYQMEAAYELLQRSFGGQFHGGIMALGTGLGKTVASLAAIAIMRLVELNNSEVKQDWDIGVTANRRHNGPGMMGPCPSGNPWSIECCCVAGSLSSKIALQLGPGPSLILTPAGITSQFAGEATNYLEKQVQRPESDTCIPFVDTIDVSANSTLARDIRDDILTGFIGDQPIYMAPKKGDLQAVPAFVQGSGSQMGYTAGQVQQLFCKHRLLVVSSSPLSLLAKGEDYRSGFAQAYDLQQQQRRAAKRYIARWAVAPRFVILDEFHTVKDKATVVYKTLQQIRSQAAPGHSFKLAALSATPISVSLQRSLSSVLSLIIPPGGGVDAFCRAAQTIDSATKAGKPKDVDKYNDAITTCCKLLGSIMTLRTTRSLFHGNVLVPLPELHSKQIPCRSVRAQRDDFRRRLGELTAAWSQEIRASLRNQAPGSDDALQDRFFNFVRYNPSFMLTLWLASFPGIVDLPDELSSNPGEWLNSDKLGNTVATSEGRADHTVGRYIDIITGGSGKIEQLSQCLGRAREDLHRSCAGDDGQPAPVLKKHACVFTSRPGIALIVAAYADKHWASEWEVVMVLSAATPEGKKAIGGAFHDIPIGSVEKPTLFIATVGTCGTGLDSLQKANHAVLFDLPFVESERKQARGRIWRSGQRFPCYWTELWAADSDAEVLINDRHERRMEVFNRVLSCHSGDGSRAGGSEQ</sequence>
<keyword evidence="3" id="KW-0547">Nucleotide-binding</keyword>
<dbReference type="InterPro" id="IPR027417">
    <property type="entry name" value="P-loop_NTPase"/>
</dbReference>
<dbReference type="PANTHER" id="PTHR45629:SF7">
    <property type="entry name" value="DNA EXCISION REPAIR PROTEIN ERCC-6-RELATED"/>
    <property type="match status" value="1"/>
</dbReference>
<evidence type="ECO:0000313" key="3">
    <source>
        <dbReference type="EMBL" id="QSD99512.1"/>
    </source>
</evidence>
<evidence type="ECO:0000256" key="1">
    <source>
        <dbReference type="SAM" id="MobiDB-lite"/>
    </source>
</evidence>
<name>A0A896WC27_PODAS</name>
<dbReference type="Gene3D" id="3.40.50.300">
    <property type="entry name" value="P-loop containing nucleotide triphosphate hydrolases"/>
    <property type="match status" value="2"/>
</dbReference>
<dbReference type="InterPro" id="IPR050496">
    <property type="entry name" value="SNF2_RAD54_helicase_repair"/>
</dbReference>
<keyword evidence="3" id="KW-0067">ATP-binding</keyword>
<feature type="compositionally biased region" description="Pro residues" evidence="1">
    <location>
        <begin position="223"/>
        <end position="235"/>
    </location>
</feature>
<dbReference type="EMBL" id="MW591707">
    <property type="protein sequence ID" value="QSD99512.1"/>
    <property type="molecule type" value="Genomic_DNA"/>
</dbReference>
<accession>A0A896WC27</accession>
<dbReference type="SUPFAM" id="SSF52540">
    <property type="entry name" value="P-loop containing nucleoside triphosphate hydrolases"/>
    <property type="match status" value="2"/>
</dbReference>
<reference evidence="3" key="1">
    <citation type="submission" date="2021-02" db="EMBL/GenBank/DDBJ databases">
        <title>The Enterprise: A massive transposon carrying Spok meiotic drive genes.</title>
        <authorList>
            <person name="Vogan A.A."/>
            <person name="Ament-Velasquez S.L."/>
            <person name="Bastiaans E."/>
            <person name="Wallerman O."/>
            <person name="Saupe S.J."/>
            <person name="Suh A."/>
            <person name="Johannesson H."/>
        </authorList>
    </citation>
    <scope>NUCLEOTIDE SEQUENCE</scope>
    <source>
        <strain evidence="3">Wa53</strain>
    </source>
</reference>
<dbReference type="GO" id="GO:0004386">
    <property type="term" value="F:helicase activity"/>
    <property type="evidence" value="ECO:0007669"/>
    <property type="project" value="UniProtKB-KW"/>
</dbReference>